<proteinExistence type="predicted"/>
<feature type="compositionally biased region" description="Basic and acidic residues" evidence="1">
    <location>
        <begin position="100"/>
        <end position="111"/>
    </location>
</feature>
<evidence type="ECO:0000256" key="1">
    <source>
        <dbReference type="SAM" id="MobiDB-lite"/>
    </source>
</evidence>
<dbReference type="EMBL" id="AGNL01032104">
    <property type="protein sequence ID" value="EJK56215.1"/>
    <property type="molecule type" value="Genomic_DNA"/>
</dbReference>
<evidence type="ECO:0000313" key="3">
    <source>
        <dbReference type="Proteomes" id="UP000266841"/>
    </source>
</evidence>
<protein>
    <submittedName>
        <fullName evidence="2">Uncharacterized protein</fullName>
    </submittedName>
</protein>
<feature type="region of interest" description="Disordered" evidence="1">
    <location>
        <begin position="92"/>
        <end position="114"/>
    </location>
</feature>
<dbReference type="Proteomes" id="UP000266841">
    <property type="component" value="Unassembled WGS sequence"/>
</dbReference>
<feature type="non-terminal residue" evidence="2">
    <location>
        <position position="1"/>
    </location>
</feature>
<comment type="caution">
    <text evidence="2">The sequence shown here is derived from an EMBL/GenBank/DDBJ whole genome shotgun (WGS) entry which is preliminary data.</text>
</comment>
<reference evidence="2 3" key="1">
    <citation type="journal article" date="2012" name="Genome Biol.">
        <title>Genome and low-iron response of an oceanic diatom adapted to chronic iron limitation.</title>
        <authorList>
            <person name="Lommer M."/>
            <person name="Specht M."/>
            <person name="Roy A.S."/>
            <person name="Kraemer L."/>
            <person name="Andreson R."/>
            <person name="Gutowska M.A."/>
            <person name="Wolf J."/>
            <person name="Bergner S.V."/>
            <person name="Schilhabel M.B."/>
            <person name="Klostermeier U.C."/>
            <person name="Beiko R.G."/>
            <person name="Rosenstiel P."/>
            <person name="Hippler M."/>
            <person name="Laroche J."/>
        </authorList>
    </citation>
    <scope>NUCLEOTIDE SEQUENCE [LARGE SCALE GENOMIC DNA]</scope>
    <source>
        <strain evidence="2 3">CCMP1005</strain>
    </source>
</reference>
<sequence length="236" mass="26263">PARTKCRAAPGLDIDAYAVRCLSKARRSIARRRKHHFATNASKIPLQRFFQAAESSARDLEQEMSGMCQPETIDAAVATADATVTQRLVQKQRQIAQSTRAEDRSEERETGDAASLRCSLVEPHSFWRAESRANSCPSHLSSIFGCSEMTDYRVSLIEDAYAKLSWSIDNCNVPSDRMQLSLHGLFAKVAIDILAIRSVSSGWHEVYFIALNSTRPTPWLPGSVSIELIEYNSTPT</sequence>
<dbReference type="AlphaFoldDB" id="K0RTC0"/>
<name>K0RTC0_THAOC</name>
<keyword evidence="3" id="KW-1185">Reference proteome</keyword>
<organism evidence="2 3">
    <name type="scientific">Thalassiosira oceanica</name>
    <name type="common">Marine diatom</name>
    <dbReference type="NCBI Taxonomy" id="159749"/>
    <lineage>
        <taxon>Eukaryota</taxon>
        <taxon>Sar</taxon>
        <taxon>Stramenopiles</taxon>
        <taxon>Ochrophyta</taxon>
        <taxon>Bacillariophyta</taxon>
        <taxon>Coscinodiscophyceae</taxon>
        <taxon>Thalassiosirophycidae</taxon>
        <taxon>Thalassiosirales</taxon>
        <taxon>Thalassiosiraceae</taxon>
        <taxon>Thalassiosira</taxon>
    </lineage>
</organism>
<accession>K0RTC0</accession>
<evidence type="ECO:0000313" key="2">
    <source>
        <dbReference type="EMBL" id="EJK56215.1"/>
    </source>
</evidence>
<gene>
    <name evidence="2" type="ORF">THAOC_23941</name>
</gene>